<organism evidence="1 2">
    <name type="scientific">Puccinia coronata f. sp. avenae</name>
    <dbReference type="NCBI Taxonomy" id="200324"/>
    <lineage>
        <taxon>Eukaryota</taxon>
        <taxon>Fungi</taxon>
        <taxon>Dikarya</taxon>
        <taxon>Basidiomycota</taxon>
        <taxon>Pucciniomycotina</taxon>
        <taxon>Pucciniomycetes</taxon>
        <taxon>Pucciniales</taxon>
        <taxon>Pucciniaceae</taxon>
        <taxon>Puccinia</taxon>
    </lineage>
</organism>
<evidence type="ECO:0000313" key="2">
    <source>
        <dbReference type="Proteomes" id="UP000235392"/>
    </source>
</evidence>
<proteinExistence type="predicted"/>
<sequence>MPRFPLINPLATYNPQACPKVPRTHYQDQLILSCLRPLINQLAPCNWTECAKDPKTHY</sequence>
<comment type="caution">
    <text evidence="1">The sequence shown here is derived from an EMBL/GenBank/DDBJ whole genome shotgun (WGS) entry which is preliminary data.</text>
</comment>
<name>A0A2N5U2I0_9BASI</name>
<reference evidence="1 2" key="1">
    <citation type="submission" date="2017-11" db="EMBL/GenBank/DDBJ databases">
        <title>De novo assembly and phasing of dikaryotic genomes from two isolates of Puccinia coronata f. sp. avenae, the causal agent of oat crown rust.</title>
        <authorList>
            <person name="Miller M.E."/>
            <person name="Zhang Y."/>
            <person name="Omidvar V."/>
            <person name="Sperschneider J."/>
            <person name="Schwessinger B."/>
            <person name="Raley C."/>
            <person name="Palmer J.M."/>
            <person name="Garnica D."/>
            <person name="Upadhyaya N."/>
            <person name="Rathjen J."/>
            <person name="Taylor J.M."/>
            <person name="Park R.F."/>
            <person name="Dodds P.N."/>
            <person name="Hirsch C.D."/>
            <person name="Kianian S.F."/>
            <person name="Figueroa M."/>
        </authorList>
    </citation>
    <scope>NUCLEOTIDE SEQUENCE [LARGE SCALE GENOMIC DNA]</scope>
    <source>
        <strain evidence="1">12SD80</strain>
    </source>
</reference>
<accession>A0A2N5U2I0</accession>
<dbReference type="Proteomes" id="UP000235392">
    <property type="component" value="Unassembled WGS sequence"/>
</dbReference>
<dbReference type="AlphaFoldDB" id="A0A2N5U2I0"/>
<dbReference type="EMBL" id="PGCI01000256">
    <property type="protein sequence ID" value="PLW31954.1"/>
    <property type="molecule type" value="Genomic_DNA"/>
</dbReference>
<evidence type="ECO:0000313" key="1">
    <source>
        <dbReference type="EMBL" id="PLW31954.1"/>
    </source>
</evidence>
<gene>
    <name evidence="1" type="ORF">PCASD_17323</name>
</gene>
<protein>
    <submittedName>
        <fullName evidence="1">Uncharacterized protein</fullName>
    </submittedName>
</protein>